<reference evidence="1 2" key="1">
    <citation type="submission" date="2016-03" db="EMBL/GenBank/DDBJ databases">
        <title>Comparative genomics of the ectomycorrhizal sister species Rhizopogon vinicolor and Rhizopogon vesiculosus (Basidiomycota: Boletales) reveals a divergence of the mating type B locus.</title>
        <authorList>
            <person name="Mujic A.B."/>
            <person name="Kuo A."/>
            <person name="Tritt A."/>
            <person name="Lipzen A."/>
            <person name="Chen C."/>
            <person name="Johnson J."/>
            <person name="Sharma A."/>
            <person name="Barry K."/>
            <person name="Grigoriev I.V."/>
            <person name="Spatafora J.W."/>
        </authorList>
    </citation>
    <scope>NUCLEOTIDE SEQUENCE [LARGE SCALE GENOMIC DNA]</scope>
    <source>
        <strain evidence="1 2">AM-OR11-056</strain>
    </source>
</reference>
<name>A0A1J8QIV7_9AGAM</name>
<feature type="non-terminal residue" evidence="1">
    <location>
        <position position="8"/>
    </location>
</feature>
<evidence type="ECO:0000313" key="2">
    <source>
        <dbReference type="Proteomes" id="UP000183567"/>
    </source>
</evidence>
<keyword evidence="2" id="KW-1185">Reference proteome</keyword>
<evidence type="ECO:0000313" key="1">
    <source>
        <dbReference type="EMBL" id="OJA19867.1"/>
    </source>
</evidence>
<proteinExistence type="predicted"/>
<accession>A0A1J8QIV7</accession>
<dbReference type="EMBL" id="LVVM01000819">
    <property type="protein sequence ID" value="OJA19867.1"/>
    <property type="molecule type" value="Genomic_DNA"/>
</dbReference>
<comment type="caution">
    <text evidence="1">The sequence shown here is derived from an EMBL/GenBank/DDBJ whole genome shotgun (WGS) entry which is preliminary data.</text>
</comment>
<protein>
    <submittedName>
        <fullName evidence="1">Uncharacterized protein</fullName>
    </submittedName>
</protein>
<organism evidence="1 2">
    <name type="scientific">Rhizopogon vesiculosus</name>
    <dbReference type="NCBI Taxonomy" id="180088"/>
    <lineage>
        <taxon>Eukaryota</taxon>
        <taxon>Fungi</taxon>
        <taxon>Dikarya</taxon>
        <taxon>Basidiomycota</taxon>
        <taxon>Agaricomycotina</taxon>
        <taxon>Agaricomycetes</taxon>
        <taxon>Agaricomycetidae</taxon>
        <taxon>Boletales</taxon>
        <taxon>Suillineae</taxon>
        <taxon>Rhizopogonaceae</taxon>
        <taxon>Rhizopogon</taxon>
    </lineage>
</organism>
<dbReference type="Proteomes" id="UP000183567">
    <property type="component" value="Unassembled WGS sequence"/>
</dbReference>
<sequence>MTNRIAEV</sequence>
<gene>
    <name evidence="1" type="ORF">AZE42_08676</name>
</gene>